<keyword evidence="2" id="KW-0040">ANK repeat</keyword>
<sequence length="268" mass="30694">MRKRIKEQLIRNVGRIIGTKSSRHSQSILCTPNKLSSIKEKWNAFIKCRKQPNEGASEFMELEESGDAKLRRVIRAPDVPYEAVDAVMSAYPNAVFQRNNFGRTILFYNNYGRLHPRLLQLLLDRCTPLRAEVICSALGHQIPEDVVRAHIRPFLPIVPLMHDRHGHTVLHYMIIYQAPTHIIQMLLESCPELIHKKTKSQRTPLHLACYCGVPIEMLKLLIKVYPDATITVDQSGRTPFEALLLHNAFAYDPGKIFSMFNAENMGLE</sequence>
<dbReference type="PANTHER" id="PTHR24198">
    <property type="entry name" value="ANKYRIN REPEAT AND PROTEIN KINASE DOMAIN-CONTAINING PROTEIN"/>
    <property type="match status" value="1"/>
</dbReference>
<evidence type="ECO:0000256" key="2">
    <source>
        <dbReference type="ARBA" id="ARBA00023043"/>
    </source>
</evidence>
<evidence type="ECO:0000256" key="1">
    <source>
        <dbReference type="ARBA" id="ARBA00022737"/>
    </source>
</evidence>
<dbReference type="SUPFAM" id="SSF48403">
    <property type="entry name" value="Ankyrin repeat"/>
    <property type="match status" value="1"/>
</dbReference>
<evidence type="ECO:0000313" key="3">
    <source>
        <dbReference type="EMBL" id="CAD9583796.1"/>
    </source>
</evidence>
<gene>
    <name evidence="3" type="ORF">LDAN0321_LOCUS11099</name>
</gene>
<dbReference type="PANTHER" id="PTHR24198:SF165">
    <property type="entry name" value="ANKYRIN REPEAT-CONTAINING PROTEIN-RELATED"/>
    <property type="match status" value="1"/>
</dbReference>
<dbReference type="InterPro" id="IPR002110">
    <property type="entry name" value="Ankyrin_rpt"/>
</dbReference>
<dbReference type="EMBL" id="HBGY01017183">
    <property type="protein sequence ID" value="CAD9583796.1"/>
    <property type="molecule type" value="Transcribed_RNA"/>
</dbReference>
<dbReference type="AlphaFoldDB" id="A0A7S2P7W7"/>
<proteinExistence type="predicted"/>
<keyword evidence="1" id="KW-0677">Repeat</keyword>
<dbReference type="Gene3D" id="1.25.40.20">
    <property type="entry name" value="Ankyrin repeat-containing domain"/>
    <property type="match status" value="1"/>
</dbReference>
<organism evidence="3">
    <name type="scientific">Leptocylindrus danicus</name>
    <dbReference type="NCBI Taxonomy" id="163516"/>
    <lineage>
        <taxon>Eukaryota</taxon>
        <taxon>Sar</taxon>
        <taxon>Stramenopiles</taxon>
        <taxon>Ochrophyta</taxon>
        <taxon>Bacillariophyta</taxon>
        <taxon>Coscinodiscophyceae</taxon>
        <taxon>Chaetocerotophycidae</taxon>
        <taxon>Leptocylindrales</taxon>
        <taxon>Leptocylindraceae</taxon>
        <taxon>Leptocylindrus</taxon>
    </lineage>
</organism>
<name>A0A7S2P7W7_9STRA</name>
<protein>
    <submittedName>
        <fullName evidence="3">Uncharacterized protein</fullName>
    </submittedName>
</protein>
<dbReference type="Pfam" id="PF12796">
    <property type="entry name" value="Ank_2"/>
    <property type="match status" value="1"/>
</dbReference>
<dbReference type="InterPro" id="IPR036770">
    <property type="entry name" value="Ankyrin_rpt-contain_sf"/>
</dbReference>
<accession>A0A7S2P7W7</accession>
<reference evidence="3" key="1">
    <citation type="submission" date="2021-01" db="EMBL/GenBank/DDBJ databases">
        <authorList>
            <person name="Corre E."/>
            <person name="Pelletier E."/>
            <person name="Niang G."/>
            <person name="Scheremetjew M."/>
            <person name="Finn R."/>
            <person name="Kale V."/>
            <person name="Holt S."/>
            <person name="Cochrane G."/>
            <person name="Meng A."/>
            <person name="Brown T."/>
            <person name="Cohen L."/>
        </authorList>
    </citation>
    <scope>NUCLEOTIDE SEQUENCE</scope>
    <source>
        <strain evidence="3">B650</strain>
    </source>
</reference>
<dbReference type="SMART" id="SM00248">
    <property type="entry name" value="ANK"/>
    <property type="match status" value="3"/>
</dbReference>